<dbReference type="InterPro" id="IPR009057">
    <property type="entry name" value="Homeodomain-like_sf"/>
</dbReference>
<protein>
    <submittedName>
        <fullName evidence="5">AcrR family transcriptional regulator</fullName>
    </submittedName>
</protein>
<name>A0A6N4W4X5_9MYCO</name>
<dbReference type="SUPFAM" id="SSF46689">
    <property type="entry name" value="Homeodomain-like"/>
    <property type="match status" value="1"/>
</dbReference>
<keyword evidence="6" id="KW-1185">Reference proteome</keyword>
<dbReference type="PROSITE" id="PS50977">
    <property type="entry name" value="HTH_TETR_2"/>
    <property type="match status" value="1"/>
</dbReference>
<gene>
    <name evidence="5" type="ORF">MANY_07700</name>
</gene>
<evidence type="ECO:0000256" key="2">
    <source>
        <dbReference type="PROSITE-ProRule" id="PRU00335"/>
    </source>
</evidence>
<feature type="DNA-binding region" description="H-T-H motif" evidence="2">
    <location>
        <begin position="34"/>
        <end position="53"/>
    </location>
</feature>
<dbReference type="InterPro" id="IPR001647">
    <property type="entry name" value="HTH_TetR"/>
</dbReference>
<evidence type="ECO:0000313" key="6">
    <source>
        <dbReference type="Proteomes" id="UP000467249"/>
    </source>
</evidence>
<sequence>MTIHAVRRSSVQVREEILRAAESVFSEKGYASATSRDLAKAAGVSESVLYRHFGSKSGLFAEAMVTPFIHVLDAFSALSARTMAQPLDVETLMRLFLSELIEQLSAHRQTIRMFLAAEDQLDTETRASFYDRFHSVMTRLSEATGEESHRRQRPQGPLGPDMNVRATMGMVLSLVVFDDWLLRPEPHRPSREQLIEHLGTMLLHGT</sequence>
<evidence type="ECO:0000313" key="5">
    <source>
        <dbReference type="EMBL" id="BBZ75433.1"/>
    </source>
</evidence>
<dbReference type="PRINTS" id="PR00455">
    <property type="entry name" value="HTHTETR"/>
</dbReference>
<feature type="region of interest" description="Disordered" evidence="3">
    <location>
        <begin position="141"/>
        <end position="162"/>
    </location>
</feature>
<evidence type="ECO:0000259" key="4">
    <source>
        <dbReference type="PROSITE" id="PS50977"/>
    </source>
</evidence>
<evidence type="ECO:0000256" key="1">
    <source>
        <dbReference type="ARBA" id="ARBA00023125"/>
    </source>
</evidence>
<dbReference type="PANTHER" id="PTHR30055">
    <property type="entry name" value="HTH-TYPE TRANSCRIPTIONAL REGULATOR RUTR"/>
    <property type="match status" value="1"/>
</dbReference>
<proteinExistence type="predicted"/>
<reference evidence="5 6" key="1">
    <citation type="journal article" date="2019" name="Emerg. Microbes Infect.">
        <title>Comprehensive subspecies identification of 175 nontuberculous mycobacteria species based on 7547 genomic profiles.</title>
        <authorList>
            <person name="Matsumoto Y."/>
            <person name="Kinjo T."/>
            <person name="Motooka D."/>
            <person name="Nabeya D."/>
            <person name="Jung N."/>
            <person name="Uechi K."/>
            <person name="Horii T."/>
            <person name="Iida T."/>
            <person name="Fujita J."/>
            <person name="Nakamura S."/>
        </authorList>
    </citation>
    <scope>NUCLEOTIDE SEQUENCE [LARGE SCALE GENOMIC DNA]</scope>
    <source>
        <strain evidence="5 6">JCM 30275</strain>
    </source>
</reference>
<organism evidence="5 6">
    <name type="scientific">Mycolicibacterium anyangense</name>
    <dbReference type="NCBI Taxonomy" id="1431246"/>
    <lineage>
        <taxon>Bacteria</taxon>
        <taxon>Bacillati</taxon>
        <taxon>Actinomycetota</taxon>
        <taxon>Actinomycetes</taxon>
        <taxon>Mycobacteriales</taxon>
        <taxon>Mycobacteriaceae</taxon>
        <taxon>Mycolicibacterium</taxon>
    </lineage>
</organism>
<dbReference type="EMBL" id="AP022620">
    <property type="protein sequence ID" value="BBZ75433.1"/>
    <property type="molecule type" value="Genomic_DNA"/>
</dbReference>
<dbReference type="PANTHER" id="PTHR30055:SF223">
    <property type="entry name" value="HTH-TYPE TRANSCRIPTIONAL REGULATOR UIDR"/>
    <property type="match status" value="1"/>
</dbReference>
<dbReference type="GO" id="GO:0003700">
    <property type="term" value="F:DNA-binding transcription factor activity"/>
    <property type="evidence" value="ECO:0007669"/>
    <property type="project" value="TreeGrafter"/>
</dbReference>
<dbReference type="Proteomes" id="UP000467249">
    <property type="component" value="Chromosome"/>
</dbReference>
<dbReference type="KEGG" id="many:MANY_07700"/>
<dbReference type="Pfam" id="PF00440">
    <property type="entry name" value="TetR_N"/>
    <property type="match status" value="1"/>
</dbReference>
<dbReference type="RefSeq" id="WP_163803031.1">
    <property type="nucleotide sequence ID" value="NZ_AP022620.1"/>
</dbReference>
<dbReference type="GO" id="GO:0000976">
    <property type="term" value="F:transcription cis-regulatory region binding"/>
    <property type="evidence" value="ECO:0007669"/>
    <property type="project" value="TreeGrafter"/>
</dbReference>
<evidence type="ECO:0000256" key="3">
    <source>
        <dbReference type="SAM" id="MobiDB-lite"/>
    </source>
</evidence>
<accession>A0A6N4W4X5</accession>
<dbReference type="InterPro" id="IPR050109">
    <property type="entry name" value="HTH-type_TetR-like_transc_reg"/>
</dbReference>
<feature type="domain" description="HTH tetR-type" evidence="4">
    <location>
        <begin position="11"/>
        <end position="71"/>
    </location>
</feature>
<dbReference type="AlphaFoldDB" id="A0A6N4W4X5"/>
<keyword evidence="1 2" id="KW-0238">DNA-binding</keyword>
<dbReference type="Gene3D" id="1.10.357.10">
    <property type="entry name" value="Tetracycline Repressor, domain 2"/>
    <property type="match status" value="1"/>
</dbReference>